<dbReference type="STRING" id="27342.A0A0H2RCQ9"/>
<reference evidence="2 3" key="1">
    <citation type="submission" date="2015-04" db="EMBL/GenBank/DDBJ databases">
        <title>Complete genome sequence of Schizopora paradoxa KUC8140, a cosmopolitan wood degrader in East Asia.</title>
        <authorList>
            <consortium name="DOE Joint Genome Institute"/>
            <person name="Min B."/>
            <person name="Park H."/>
            <person name="Jang Y."/>
            <person name="Kim J.-J."/>
            <person name="Kim K.H."/>
            <person name="Pangilinan J."/>
            <person name="Lipzen A."/>
            <person name="Riley R."/>
            <person name="Grigoriev I.V."/>
            <person name="Spatafora J.W."/>
            <person name="Choi I.-G."/>
        </authorList>
    </citation>
    <scope>NUCLEOTIDE SEQUENCE [LARGE SCALE GENOMIC DNA]</scope>
    <source>
        <strain evidence="2 3">KUC8140</strain>
    </source>
</reference>
<evidence type="ECO:0000313" key="2">
    <source>
        <dbReference type="EMBL" id="KLO09620.1"/>
    </source>
</evidence>
<proteinExistence type="predicted"/>
<evidence type="ECO:0000256" key="1">
    <source>
        <dbReference type="SAM" id="MobiDB-lite"/>
    </source>
</evidence>
<feature type="region of interest" description="Disordered" evidence="1">
    <location>
        <begin position="261"/>
        <end position="290"/>
    </location>
</feature>
<gene>
    <name evidence="2" type="ORF">SCHPADRAFT_943485</name>
</gene>
<accession>A0A0H2RCQ9</accession>
<dbReference type="SUPFAM" id="SSF54695">
    <property type="entry name" value="POZ domain"/>
    <property type="match status" value="1"/>
</dbReference>
<dbReference type="EMBL" id="KQ086050">
    <property type="protein sequence ID" value="KLO09620.1"/>
    <property type="molecule type" value="Genomic_DNA"/>
</dbReference>
<protein>
    <recommendedName>
        <fullName evidence="4">BTB domain-containing protein</fullName>
    </recommendedName>
</protein>
<dbReference type="Proteomes" id="UP000053477">
    <property type="component" value="Unassembled WGS sequence"/>
</dbReference>
<evidence type="ECO:0000313" key="3">
    <source>
        <dbReference type="Proteomes" id="UP000053477"/>
    </source>
</evidence>
<sequence length="290" mass="33166">MEATTTVTRDEEFYMALVSVKVENVLFRLPAGQLMAQSEHFHEKLSTLHAPTNCNGNGGNSQALAGSSDEFPIILTGVKADDFKSLLKCVYPRNLGVIPNLSKIEWIGVHYLAHHFRMAEILEASKSFLFNMDDFITKIEIGARFKYAEWRLKAFEELVYRQDPLTIDEIRRIGLEAATQITRIREVRLKSMSRLRLTTEWFGRNYNEHCAFCKNQIKIDNDTKQCQTCNIVFYTEDKQVDEILPVRLKEMIAEVLGVTAKRESDAASADDATKSPQPVTVEDRSPKRKR</sequence>
<evidence type="ECO:0008006" key="4">
    <source>
        <dbReference type="Google" id="ProtNLM"/>
    </source>
</evidence>
<dbReference type="InterPro" id="IPR011333">
    <property type="entry name" value="SKP1/BTB/POZ_sf"/>
</dbReference>
<dbReference type="OrthoDB" id="3199068at2759"/>
<keyword evidence="3" id="KW-1185">Reference proteome</keyword>
<dbReference type="InParanoid" id="A0A0H2RCQ9"/>
<name>A0A0H2RCQ9_9AGAM</name>
<organism evidence="2 3">
    <name type="scientific">Schizopora paradoxa</name>
    <dbReference type="NCBI Taxonomy" id="27342"/>
    <lineage>
        <taxon>Eukaryota</taxon>
        <taxon>Fungi</taxon>
        <taxon>Dikarya</taxon>
        <taxon>Basidiomycota</taxon>
        <taxon>Agaricomycotina</taxon>
        <taxon>Agaricomycetes</taxon>
        <taxon>Hymenochaetales</taxon>
        <taxon>Schizoporaceae</taxon>
        <taxon>Schizopora</taxon>
    </lineage>
</organism>
<dbReference type="AlphaFoldDB" id="A0A0H2RCQ9"/>
<dbReference type="Gene3D" id="3.30.710.10">
    <property type="entry name" value="Potassium Channel Kv1.1, Chain A"/>
    <property type="match status" value="1"/>
</dbReference>
<feature type="compositionally biased region" description="Basic and acidic residues" evidence="1">
    <location>
        <begin position="281"/>
        <end position="290"/>
    </location>
</feature>